<evidence type="ECO:0000313" key="2">
    <source>
        <dbReference type="Proteomes" id="UP001050691"/>
    </source>
</evidence>
<organism evidence="1 2">
    <name type="scientific">Clathrus columnatus</name>
    <dbReference type="NCBI Taxonomy" id="1419009"/>
    <lineage>
        <taxon>Eukaryota</taxon>
        <taxon>Fungi</taxon>
        <taxon>Dikarya</taxon>
        <taxon>Basidiomycota</taxon>
        <taxon>Agaricomycotina</taxon>
        <taxon>Agaricomycetes</taxon>
        <taxon>Phallomycetidae</taxon>
        <taxon>Phallales</taxon>
        <taxon>Clathraceae</taxon>
        <taxon>Clathrus</taxon>
    </lineage>
</organism>
<dbReference type="Gene3D" id="3.40.470.10">
    <property type="entry name" value="Uracil-DNA glycosylase-like domain"/>
    <property type="match status" value="1"/>
</dbReference>
<gene>
    <name evidence="1" type="ORF">Clacol_004451</name>
</gene>
<dbReference type="Proteomes" id="UP001050691">
    <property type="component" value="Unassembled WGS sequence"/>
</dbReference>
<reference evidence="1" key="1">
    <citation type="submission" date="2021-10" db="EMBL/GenBank/DDBJ databases">
        <title>De novo Genome Assembly of Clathrus columnatus (Basidiomycota, Fungi) Using Illumina and Nanopore Sequence Data.</title>
        <authorList>
            <person name="Ogiso-Tanaka E."/>
            <person name="Itagaki H."/>
            <person name="Hosoya T."/>
            <person name="Hosaka K."/>
        </authorList>
    </citation>
    <scope>NUCLEOTIDE SEQUENCE</scope>
    <source>
        <strain evidence="1">MO-923</strain>
    </source>
</reference>
<comment type="caution">
    <text evidence="1">The sequence shown here is derived from an EMBL/GenBank/DDBJ whole genome shotgun (WGS) entry which is preliminary data.</text>
</comment>
<accession>A0AAV5AE62</accession>
<protein>
    <submittedName>
        <fullName evidence="1">Uncharacterized protein</fullName>
    </submittedName>
</protein>
<dbReference type="InterPro" id="IPR036895">
    <property type="entry name" value="Uracil-DNA_glycosylase-like_sf"/>
</dbReference>
<sequence>MGDDIAQAPPTYNVQLLPPLLCITSRSGFQLGRPRRGCPFTLSVSDYPLTSLKRANRLFDRDLLILDFNLGLTQKLSSPSDDFKLPELSGKSPDSHKILHTNLVDRVSAEEAELSKNEMSQSVPALLDKIVQYKPRVPRLARKVYGLK</sequence>
<keyword evidence="2" id="KW-1185">Reference proteome</keyword>
<name>A0AAV5AE62_9AGAM</name>
<dbReference type="EMBL" id="BPWL01000005">
    <property type="protein sequence ID" value="GJJ10225.1"/>
    <property type="molecule type" value="Genomic_DNA"/>
</dbReference>
<evidence type="ECO:0000313" key="1">
    <source>
        <dbReference type="EMBL" id="GJJ10225.1"/>
    </source>
</evidence>
<proteinExistence type="predicted"/>
<dbReference type="AlphaFoldDB" id="A0AAV5AE62"/>